<protein>
    <submittedName>
        <fullName evidence="4">MBL fold metallo-hydrolase</fullName>
    </submittedName>
</protein>
<feature type="chain" id="PRO_5026966798" evidence="2">
    <location>
        <begin position="21"/>
        <end position="300"/>
    </location>
</feature>
<dbReference type="GO" id="GO:0016787">
    <property type="term" value="F:hydrolase activity"/>
    <property type="evidence" value="ECO:0007669"/>
    <property type="project" value="UniProtKB-KW"/>
</dbReference>
<name>A0A6P0UJD7_9FLAO</name>
<organism evidence="4 5">
    <name type="scientific">Leptobacterium flavescens</name>
    <dbReference type="NCBI Taxonomy" id="472055"/>
    <lineage>
        <taxon>Bacteria</taxon>
        <taxon>Pseudomonadati</taxon>
        <taxon>Bacteroidota</taxon>
        <taxon>Flavobacteriia</taxon>
        <taxon>Flavobacteriales</taxon>
        <taxon>Flavobacteriaceae</taxon>
        <taxon>Leptobacterium</taxon>
    </lineage>
</organism>
<keyword evidence="4" id="KW-0378">Hydrolase</keyword>
<proteinExistence type="inferred from homology"/>
<dbReference type="EMBL" id="JAABOO010000001">
    <property type="protein sequence ID" value="NER12662.1"/>
    <property type="molecule type" value="Genomic_DNA"/>
</dbReference>
<dbReference type="PANTHER" id="PTHR42951:SF4">
    <property type="entry name" value="ACYL-COENZYME A THIOESTERASE MBLAC2"/>
    <property type="match status" value="1"/>
</dbReference>
<dbReference type="AlphaFoldDB" id="A0A6P0UJD7"/>
<feature type="domain" description="Metallo-beta-lactamase" evidence="3">
    <location>
        <begin position="44"/>
        <end position="227"/>
    </location>
</feature>
<comment type="caution">
    <text evidence="4">The sequence shown here is derived from an EMBL/GenBank/DDBJ whole genome shotgun (WGS) entry which is preliminary data.</text>
</comment>
<accession>A0A6P0UJD7</accession>
<dbReference type="InterPro" id="IPR050855">
    <property type="entry name" value="NDM-1-like"/>
</dbReference>
<reference evidence="4 5" key="1">
    <citation type="submission" date="2020-01" db="EMBL/GenBank/DDBJ databases">
        <title>Leptobacterium flavescens.</title>
        <authorList>
            <person name="Wang G."/>
        </authorList>
    </citation>
    <scope>NUCLEOTIDE SEQUENCE [LARGE SCALE GENOMIC DNA]</scope>
    <source>
        <strain evidence="4 5">KCTC 22160</strain>
    </source>
</reference>
<dbReference type="SMART" id="SM00849">
    <property type="entry name" value="Lactamase_B"/>
    <property type="match status" value="1"/>
</dbReference>
<evidence type="ECO:0000313" key="5">
    <source>
        <dbReference type="Proteomes" id="UP000468581"/>
    </source>
</evidence>
<dbReference type="InterPro" id="IPR036866">
    <property type="entry name" value="RibonucZ/Hydroxyglut_hydro"/>
</dbReference>
<dbReference type="SUPFAM" id="SSF56281">
    <property type="entry name" value="Metallo-hydrolase/oxidoreductase"/>
    <property type="match status" value="1"/>
</dbReference>
<dbReference type="RefSeq" id="WP_163605676.1">
    <property type="nucleotide sequence ID" value="NZ_JAABOO010000001.1"/>
</dbReference>
<dbReference type="Gene3D" id="3.60.15.10">
    <property type="entry name" value="Ribonuclease Z/Hydroxyacylglutathione hydrolase-like"/>
    <property type="match status" value="1"/>
</dbReference>
<evidence type="ECO:0000259" key="3">
    <source>
        <dbReference type="SMART" id="SM00849"/>
    </source>
</evidence>
<sequence length="300" mass="33702">MKFIHRTLSFLLFVCISANAQNRNEIKVETLKLTDQVYMLIGQGGNVGIYASENGLIMVDDQYPHMTPKLMEAIKSISDKPIKFLLNTHWHGDHSGGNENFNKGDVVLVAHENVRKRMSTEQFNKEFNRKTPASPEAALPEVTFTDDITFHMDGENIMVFHVHDAHTDGDAIVYFADNNVLHMGDTYFGKKYPFIDISSGGSVNGVIGAIKKALIVANDDTIIIPGHGGRSNKAELRAYLTMLEEIKANVEARIAEGKSEEEIGKDASITKKYDDKNYGDWFIKSDFMRLTFYRSLSKSK</sequence>
<gene>
    <name evidence="4" type="ORF">GWK08_04360</name>
</gene>
<dbReference type="Pfam" id="PF00753">
    <property type="entry name" value="Lactamase_B"/>
    <property type="match status" value="1"/>
</dbReference>
<dbReference type="InterPro" id="IPR001279">
    <property type="entry name" value="Metallo-B-lactamas"/>
</dbReference>
<dbReference type="Proteomes" id="UP000468581">
    <property type="component" value="Unassembled WGS sequence"/>
</dbReference>
<evidence type="ECO:0000256" key="2">
    <source>
        <dbReference type="SAM" id="SignalP"/>
    </source>
</evidence>
<dbReference type="CDD" id="cd16282">
    <property type="entry name" value="metallo-hydrolase-like_MBL-fold"/>
    <property type="match status" value="1"/>
</dbReference>
<keyword evidence="2" id="KW-0732">Signal</keyword>
<keyword evidence="5" id="KW-1185">Reference proteome</keyword>
<evidence type="ECO:0000313" key="4">
    <source>
        <dbReference type="EMBL" id="NER12662.1"/>
    </source>
</evidence>
<dbReference type="GO" id="GO:0017001">
    <property type="term" value="P:antibiotic catabolic process"/>
    <property type="evidence" value="ECO:0007669"/>
    <property type="project" value="UniProtKB-ARBA"/>
</dbReference>
<comment type="similarity">
    <text evidence="1">Belongs to the metallo-beta-lactamase superfamily. Class-B beta-lactamase family.</text>
</comment>
<dbReference type="PANTHER" id="PTHR42951">
    <property type="entry name" value="METALLO-BETA-LACTAMASE DOMAIN-CONTAINING"/>
    <property type="match status" value="1"/>
</dbReference>
<evidence type="ECO:0000256" key="1">
    <source>
        <dbReference type="ARBA" id="ARBA00005250"/>
    </source>
</evidence>
<feature type="signal peptide" evidence="2">
    <location>
        <begin position="1"/>
        <end position="20"/>
    </location>
</feature>